<dbReference type="PANTHER" id="PTHR30041:SF8">
    <property type="entry name" value="PROTEIN YFFB"/>
    <property type="match status" value="1"/>
</dbReference>
<dbReference type="Pfam" id="PF03960">
    <property type="entry name" value="ArsC"/>
    <property type="match status" value="1"/>
</dbReference>
<proteinExistence type="inferred from homology"/>
<dbReference type="InterPro" id="IPR036249">
    <property type="entry name" value="Thioredoxin-like_sf"/>
</dbReference>
<sequence length="117" mass="13652">MIMKEVFFLKTCDTCKRILNEFDFTGFDLHEIKSTAITEEQLYEMKNLAGSYEALFSRRAQNYKKLGLKDVQLSEEDIKNYILSDYTFLKRPVIIDGDKIFVGSEKKNLEALGQHLK</sequence>
<keyword evidence="4" id="KW-1185">Reference proteome</keyword>
<dbReference type="PROSITE" id="PS51353">
    <property type="entry name" value="ARSC"/>
    <property type="match status" value="1"/>
</dbReference>
<evidence type="ECO:0000313" key="4">
    <source>
        <dbReference type="Proteomes" id="UP000199149"/>
    </source>
</evidence>
<dbReference type="SUPFAM" id="SSF52833">
    <property type="entry name" value="Thioredoxin-like"/>
    <property type="match status" value="1"/>
</dbReference>
<dbReference type="Gene3D" id="3.40.30.10">
    <property type="entry name" value="Glutaredoxin"/>
    <property type="match status" value="1"/>
</dbReference>
<name>A0A1I4ZDA3_9FLAO</name>
<dbReference type="Proteomes" id="UP000199149">
    <property type="component" value="Unassembled WGS sequence"/>
</dbReference>
<comment type="similarity">
    <text evidence="1 2">Belongs to the ArsC family.</text>
</comment>
<protein>
    <submittedName>
        <fullName evidence="3">Arsenate reductase</fullName>
    </submittedName>
</protein>
<organism evidence="3 4">
    <name type="scientific">Algoriella xinjiangensis</name>
    <dbReference type="NCBI Taxonomy" id="684065"/>
    <lineage>
        <taxon>Bacteria</taxon>
        <taxon>Pseudomonadati</taxon>
        <taxon>Bacteroidota</taxon>
        <taxon>Flavobacteriia</taxon>
        <taxon>Flavobacteriales</taxon>
        <taxon>Weeksellaceae</taxon>
        <taxon>Algoriella</taxon>
    </lineage>
</organism>
<evidence type="ECO:0000256" key="1">
    <source>
        <dbReference type="ARBA" id="ARBA00007198"/>
    </source>
</evidence>
<evidence type="ECO:0000256" key="2">
    <source>
        <dbReference type="PROSITE-ProRule" id="PRU01282"/>
    </source>
</evidence>
<dbReference type="AlphaFoldDB" id="A0A1I4ZDA3"/>
<gene>
    <name evidence="3" type="ORF">SAMN05421738_11330</name>
</gene>
<dbReference type="PANTHER" id="PTHR30041">
    <property type="entry name" value="ARSENATE REDUCTASE"/>
    <property type="match status" value="1"/>
</dbReference>
<evidence type="ECO:0000313" key="3">
    <source>
        <dbReference type="EMBL" id="SFN48236.1"/>
    </source>
</evidence>
<dbReference type="STRING" id="684065.SAMN05421738_11330"/>
<dbReference type="InterPro" id="IPR006660">
    <property type="entry name" value="Arsenate_reductase-like"/>
</dbReference>
<accession>A0A1I4ZDA3</accession>
<dbReference type="EMBL" id="FOUZ01000013">
    <property type="protein sequence ID" value="SFN48236.1"/>
    <property type="molecule type" value="Genomic_DNA"/>
</dbReference>
<reference evidence="4" key="1">
    <citation type="submission" date="2016-10" db="EMBL/GenBank/DDBJ databases">
        <authorList>
            <person name="Varghese N."/>
            <person name="Submissions S."/>
        </authorList>
    </citation>
    <scope>NUCLEOTIDE SEQUENCE [LARGE SCALE GENOMIC DNA]</scope>
    <source>
        <strain evidence="4">XJ109</strain>
    </source>
</reference>